<comment type="caution">
    <text evidence="1">The sequence shown here is derived from an EMBL/GenBank/DDBJ whole genome shotgun (WGS) entry which is preliminary data.</text>
</comment>
<evidence type="ECO:0000313" key="1">
    <source>
        <dbReference type="EMBL" id="GAA3632859.1"/>
    </source>
</evidence>
<reference evidence="2" key="1">
    <citation type="journal article" date="2019" name="Int. J. Syst. Evol. Microbiol.">
        <title>The Global Catalogue of Microorganisms (GCM) 10K type strain sequencing project: providing services to taxonomists for standard genome sequencing and annotation.</title>
        <authorList>
            <consortium name="The Broad Institute Genomics Platform"/>
            <consortium name="The Broad Institute Genome Sequencing Center for Infectious Disease"/>
            <person name="Wu L."/>
            <person name="Ma J."/>
        </authorList>
    </citation>
    <scope>NUCLEOTIDE SEQUENCE [LARGE SCALE GENOMIC DNA]</scope>
    <source>
        <strain evidence="2">JCM 16929</strain>
    </source>
</reference>
<evidence type="ECO:0000313" key="2">
    <source>
        <dbReference type="Proteomes" id="UP001501490"/>
    </source>
</evidence>
<dbReference type="Proteomes" id="UP001501490">
    <property type="component" value="Unassembled WGS sequence"/>
</dbReference>
<name>A0ABP7AHU6_9ACTN</name>
<organism evidence="1 2">
    <name type="scientific">Microlunatus ginsengisoli</name>
    <dbReference type="NCBI Taxonomy" id="363863"/>
    <lineage>
        <taxon>Bacteria</taxon>
        <taxon>Bacillati</taxon>
        <taxon>Actinomycetota</taxon>
        <taxon>Actinomycetes</taxon>
        <taxon>Propionibacteriales</taxon>
        <taxon>Propionibacteriaceae</taxon>
        <taxon>Microlunatus</taxon>
    </lineage>
</organism>
<dbReference type="EMBL" id="BAABAB010000031">
    <property type="protein sequence ID" value="GAA3632859.1"/>
    <property type="molecule type" value="Genomic_DNA"/>
</dbReference>
<keyword evidence="2" id="KW-1185">Reference proteome</keyword>
<protein>
    <submittedName>
        <fullName evidence="1">Uncharacterized protein</fullName>
    </submittedName>
</protein>
<gene>
    <name evidence="1" type="ORF">GCM10022236_39250</name>
</gene>
<proteinExistence type="predicted"/>
<sequence>MVQRADVRDATVVDAGATIPAIGNAASLHLNAMAGTWGGGGSAAEYAAKLAYLVALPSIATIATDLRRTAAETGAAADDLQISYNAALGDHGVALTNYHAPAQWTEINIEIGPSAFASGPLLYSTIRHELIHAAQHRRTDAKEQHWGGNVDVISNSTNVEFNLGSYQPYSAPANVTQTNRNDYYRALDLAISEMETHRWEYQNAAATGHNSNADRKDRGEWWIHYADDWLDLTTRPDTVKKTPDPTTGVLSMTRYLEYVAHATNLLPTPGDRHTIALL</sequence>
<dbReference type="RefSeq" id="WP_344807765.1">
    <property type="nucleotide sequence ID" value="NZ_BAABAB010000031.1"/>
</dbReference>
<accession>A0ABP7AHU6</accession>